<dbReference type="OrthoDB" id="5374349at2759"/>
<accession>A0A6A5Y2H2</accession>
<dbReference type="GO" id="GO:0003676">
    <property type="term" value="F:nucleic acid binding"/>
    <property type="evidence" value="ECO:0007669"/>
    <property type="project" value="InterPro"/>
</dbReference>
<dbReference type="InterPro" id="IPR035979">
    <property type="entry name" value="RBD_domain_sf"/>
</dbReference>
<gene>
    <name evidence="2" type="ORF">BU24DRAFT_419359</name>
</gene>
<evidence type="ECO:0008006" key="4">
    <source>
        <dbReference type="Google" id="ProtNLM"/>
    </source>
</evidence>
<dbReference type="EMBL" id="ML978067">
    <property type="protein sequence ID" value="KAF2019732.1"/>
    <property type="molecule type" value="Genomic_DNA"/>
</dbReference>
<organism evidence="2 3">
    <name type="scientific">Aaosphaeria arxii CBS 175.79</name>
    <dbReference type="NCBI Taxonomy" id="1450172"/>
    <lineage>
        <taxon>Eukaryota</taxon>
        <taxon>Fungi</taxon>
        <taxon>Dikarya</taxon>
        <taxon>Ascomycota</taxon>
        <taxon>Pezizomycotina</taxon>
        <taxon>Dothideomycetes</taxon>
        <taxon>Pleosporomycetidae</taxon>
        <taxon>Pleosporales</taxon>
        <taxon>Pleosporales incertae sedis</taxon>
        <taxon>Aaosphaeria</taxon>
    </lineage>
</organism>
<dbReference type="Proteomes" id="UP000799778">
    <property type="component" value="Unassembled WGS sequence"/>
</dbReference>
<dbReference type="RefSeq" id="XP_033388071.1">
    <property type="nucleotide sequence ID" value="XM_033527197.1"/>
</dbReference>
<reference evidence="2" key="1">
    <citation type="journal article" date="2020" name="Stud. Mycol.">
        <title>101 Dothideomycetes genomes: a test case for predicting lifestyles and emergence of pathogens.</title>
        <authorList>
            <person name="Haridas S."/>
            <person name="Albert R."/>
            <person name="Binder M."/>
            <person name="Bloem J."/>
            <person name="Labutti K."/>
            <person name="Salamov A."/>
            <person name="Andreopoulos B."/>
            <person name="Baker S."/>
            <person name="Barry K."/>
            <person name="Bills G."/>
            <person name="Bluhm B."/>
            <person name="Cannon C."/>
            <person name="Castanera R."/>
            <person name="Culley D."/>
            <person name="Daum C."/>
            <person name="Ezra D."/>
            <person name="Gonzalez J."/>
            <person name="Henrissat B."/>
            <person name="Kuo A."/>
            <person name="Liang C."/>
            <person name="Lipzen A."/>
            <person name="Lutzoni F."/>
            <person name="Magnuson J."/>
            <person name="Mondo S."/>
            <person name="Nolan M."/>
            <person name="Ohm R."/>
            <person name="Pangilinan J."/>
            <person name="Park H.-J."/>
            <person name="Ramirez L."/>
            <person name="Alfaro M."/>
            <person name="Sun H."/>
            <person name="Tritt A."/>
            <person name="Yoshinaga Y."/>
            <person name="Zwiers L.-H."/>
            <person name="Turgeon B."/>
            <person name="Goodwin S."/>
            <person name="Spatafora J."/>
            <person name="Crous P."/>
            <person name="Grigoriev I."/>
        </authorList>
    </citation>
    <scope>NUCLEOTIDE SEQUENCE</scope>
    <source>
        <strain evidence="2">CBS 175.79</strain>
    </source>
</reference>
<feature type="region of interest" description="Disordered" evidence="1">
    <location>
        <begin position="1"/>
        <end position="117"/>
    </location>
</feature>
<dbReference type="GeneID" id="54284594"/>
<evidence type="ECO:0000313" key="2">
    <source>
        <dbReference type="EMBL" id="KAF2019732.1"/>
    </source>
</evidence>
<evidence type="ECO:0000313" key="3">
    <source>
        <dbReference type="Proteomes" id="UP000799778"/>
    </source>
</evidence>
<sequence length="283" mass="30590">MPETNNSFADFVKQSRDQKKKQAIAQEFLGSRGRKSNGPGSGPNTRENSQKPSLLSRMSSSSGVSKSRSSSAKPAANINDKWQHDMHHINNPQGPPARREQVKRTASASQVDRNTRTFNKFQSTLERNAEAPGFSIKGVANGGPTTVIASNFAPGTTAADIEAVMRDHARTETGGELISCRLITASPTVVVELVCSDRSGANNVIATFNGQKADGRDLYVYEKSVPNQSAARSRPPARQGKSTMDNLDIDANGGERGGSFQDGRFGFNEGGRRDPPRGPRRRF</sequence>
<name>A0A6A5Y2H2_9PLEO</name>
<dbReference type="CDD" id="cd00590">
    <property type="entry name" value="RRM_SF"/>
    <property type="match status" value="1"/>
</dbReference>
<evidence type="ECO:0000256" key="1">
    <source>
        <dbReference type="SAM" id="MobiDB-lite"/>
    </source>
</evidence>
<proteinExistence type="predicted"/>
<feature type="compositionally biased region" description="Low complexity" evidence="1">
    <location>
        <begin position="50"/>
        <end position="71"/>
    </location>
</feature>
<dbReference type="SUPFAM" id="SSF54928">
    <property type="entry name" value="RNA-binding domain, RBD"/>
    <property type="match status" value="1"/>
</dbReference>
<dbReference type="AlphaFoldDB" id="A0A6A5Y2H2"/>
<protein>
    <recommendedName>
        <fullName evidence="4">RRM domain-containing protein</fullName>
    </recommendedName>
</protein>
<feature type="compositionally biased region" description="Polar residues" evidence="1">
    <location>
        <begin position="104"/>
        <end position="117"/>
    </location>
</feature>
<keyword evidence="3" id="KW-1185">Reference proteome</keyword>
<feature type="region of interest" description="Disordered" evidence="1">
    <location>
        <begin position="224"/>
        <end position="283"/>
    </location>
</feature>